<name>A0ABN3MTJ2_9ACTN</name>
<organism evidence="1 2">
    <name type="scientific">Streptomyces graminearus</name>
    <dbReference type="NCBI Taxonomy" id="284030"/>
    <lineage>
        <taxon>Bacteria</taxon>
        <taxon>Bacillati</taxon>
        <taxon>Actinomycetota</taxon>
        <taxon>Actinomycetes</taxon>
        <taxon>Kitasatosporales</taxon>
        <taxon>Streptomycetaceae</taxon>
        <taxon>Streptomyces</taxon>
    </lineage>
</organism>
<comment type="caution">
    <text evidence="1">The sequence shown here is derived from an EMBL/GenBank/DDBJ whole genome shotgun (WGS) entry which is preliminary data.</text>
</comment>
<dbReference type="Proteomes" id="UP001501721">
    <property type="component" value="Unassembled WGS sequence"/>
</dbReference>
<accession>A0ABN3MTJ2</accession>
<keyword evidence="2" id="KW-1185">Reference proteome</keyword>
<sequence>MPPGVVTVTPTAPLPDGETAVTWVGETWVRLVAGLLPNITLVVLARLVPVTVTKVPPPVDPWFGEIGMTTLLMVR</sequence>
<protein>
    <submittedName>
        <fullName evidence="1">Uncharacterized protein</fullName>
    </submittedName>
</protein>
<dbReference type="EMBL" id="BAAATL010000039">
    <property type="protein sequence ID" value="GAA2507727.1"/>
    <property type="molecule type" value="Genomic_DNA"/>
</dbReference>
<reference evidence="1 2" key="1">
    <citation type="journal article" date="2019" name="Int. J. Syst. Evol. Microbiol.">
        <title>The Global Catalogue of Microorganisms (GCM) 10K type strain sequencing project: providing services to taxonomists for standard genome sequencing and annotation.</title>
        <authorList>
            <consortium name="The Broad Institute Genomics Platform"/>
            <consortium name="The Broad Institute Genome Sequencing Center for Infectious Disease"/>
            <person name="Wu L."/>
            <person name="Ma J."/>
        </authorList>
    </citation>
    <scope>NUCLEOTIDE SEQUENCE [LARGE SCALE GENOMIC DNA]</scope>
    <source>
        <strain evidence="1 2">JCM 6923</strain>
    </source>
</reference>
<proteinExistence type="predicted"/>
<evidence type="ECO:0000313" key="2">
    <source>
        <dbReference type="Proteomes" id="UP001501721"/>
    </source>
</evidence>
<gene>
    <name evidence="1" type="ORF">GCM10010422_68690</name>
</gene>
<evidence type="ECO:0000313" key="1">
    <source>
        <dbReference type="EMBL" id="GAA2507727.1"/>
    </source>
</evidence>